<protein>
    <submittedName>
        <fullName evidence="5">Simple sugar transport system substrate-binding protein/D-xylose transport system substrate-binding protein</fullName>
    </submittedName>
</protein>
<dbReference type="GO" id="GO:0030246">
    <property type="term" value="F:carbohydrate binding"/>
    <property type="evidence" value="ECO:0007669"/>
    <property type="project" value="TreeGrafter"/>
</dbReference>
<dbReference type="EMBL" id="JACHON010000004">
    <property type="protein sequence ID" value="MBB6512704.1"/>
    <property type="molecule type" value="Genomic_DNA"/>
</dbReference>
<comment type="caution">
    <text evidence="5">The sequence shown here is derived from an EMBL/GenBank/DDBJ whole genome shotgun (WGS) entry which is preliminary data.</text>
</comment>
<feature type="signal peptide" evidence="3">
    <location>
        <begin position="1"/>
        <end position="20"/>
    </location>
</feature>
<dbReference type="PANTHER" id="PTHR30036:SF1">
    <property type="entry name" value="D-XYLOSE-BINDING PERIPLASMIC PROTEIN"/>
    <property type="match status" value="1"/>
</dbReference>
<comment type="subcellular location">
    <subcellularLocation>
        <location evidence="1">Cell envelope</location>
    </subcellularLocation>
</comment>
<organism evidence="5 6">
    <name type="scientific">Gracilibacillus halotolerans</name>
    <dbReference type="NCBI Taxonomy" id="74386"/>
    <lineage>
        <taxon>Bacteria</taxon>
        <taxon>Bacillati</taxon>
        <taxon>Bacillota</taxon>
        <taxon>Bacilli</taxon>
        <taxon>Bacillales</taxon>
        <taxon>Bacillaceae</taxon>
        <taxon>Gracilibacillus</taxon>
    </lineage>
</organism>
<feature type="domain" description="Periplasmic binding protein" evidence="4">
    <location>
        <begin position="52"/>
        <end position="308"/>
    </location>
</feature>
<dbReference type="InterPro" id="IPR025997">
    <property type="entry name" value="SBP_2_dom"/>
</dbReference>
<reference evidence="5 6" key="1">
    <citation type="submission" date="2020-08" db="EMBL/GenBank/DDBJ databases">
        <title>Genomic Encyclopedia of Type Strains, Phase IV (KMG-IV): sequencing the most valuable type-strain genomes for metagenomic binning, comparative biology and taxonomic classification.</title>
        <authorList>
            <person name="Goeker M."/>
        </authorList>
    </citation>
    <scope>NUCLEOTIDE SEQUENCE [LARGE SCALE GENOMIC DNA]</scope>
    <source>
        <strain evidence="5 6">DSM 11805</strain>
    </source>
</reference>
<dbReference type="RefSeq" id="WP_184246408.1">
    <property type="nucleotide sequence ID" value="NZ_BAAACU010000028.1"/>
</dbReference>
<proteinExistence type="predicted"/>
<evidence type="ECO:0000313" key="6">
    <source>
        <dbReference type="Proteomes" id="UP000572212"/>
    </source>
</evidence>
<dbReference type="PANTHER" id="PTHR30036">
    <property type="entry name" value="D-XYLOSE-BINDING PERIPLASMIC PROTEIN"/>
    <property type="match status" value="1"/>
</dbReference>
<dbReference type="SUPFAM" id="SSF53822">
    <property type="entry name" value="Periplasmic binding protein-like I"/>
    <property type="match status" value="1"/>
</dbReference>
<evidence type="ECO:0000313" key="5">
    <source>
        <dbReference type="EMBL" id="MBB6512704.1"/>
    </source>
</evidence>
<dbReference type="Proteomes" id="UP000572212">
    <property type="component" value="Unassembled WGS sequence"/>
</dbReference>
<evidence type="ECO:0000256" key="3">
    <source>
        <dbReference type="SAM" id="SignalP"/>
    </source>
</evidence>
<dbReference type="Gene3D" id="3.40.50.2300">
    <property type="match status" value="2"/>
</dbReference>
<keyword evidence="6" id="KW-1185">Reference proteome</keyword>
<dbReference type="InterPro" id="IPR028082">
    <property type="entry name" value="Peripla_BP_I"/>
</dbReference>
<accession>A0A841RP41</accession>
<feature type="chain" id="PRO_5039301907" evidence="3">
    <location>
        <begin position="21"/>
        <end position="356"/>
    </location>
</feature>
<dbReference type="Pfam" id="PF13407">
    <property type="entry name" value="Peripla_BP_4"/>
    <property type="match status" value="1"/>
</dbReference>
<dbReference type="AlphaFoldDB" id="A0A841RP41"/>
<gene>
    <name evidence="5" type="ORF">GGQ92_001490</name>
</gene>
<keyword evidence="5" id="KW-0813">Transport</keyword>
<dbReference type="InterPro" id="IPR050555">
    <property type="entry name" value="Bact_Solute-Bind_Prot2"/>
</dbReference>
<dbReference type="PROSITE" id="PS51257">
    <property type="entry name" value="PROKAR_LIPOPROTEIN"/>
    <property type="match status" value="1"/>
</dbReference>
<keyword evidence="5" id="KW-0762">Sugar transport</keyword>
<dbReference type="GO" id="GO:0030288">
    <property type="term" value="C:outer membrane-bounded periplasmic space"/>
    <property type="evidence" value="ECO:0007669"/>
    <property type="project" value="TreeGrafter"/>
</dbReference>
<dbReference type="CDD" id="cd19991">
    <property type="entry name" value="PBP1_ABC_xylose_binding"/>
    <property type="match status" value="1"/>
</dbReference>
<evidence type="ECO:0000259" key="4">
    <source>
        <dbReference type="Pfam" id="PF13407"/>
    </source>
</evidence>
<keyword evidence="2 3" id="KW-0732">Signal</keyword>
<sequence length="356" mass="39215">MRYITTRNPFPFLISMLLFALFLVGCTSQPSQVNKEVDDGIKLTSDEEKPYIGFVLDTLQDERWYRDKELFEEKVKELGGNVKTLAANGSDQIQISLVELLIEEGVDILVIVPTNAETTSEIVKMAHEKDVKVISYDRLIRNADVDHYISFDNEKVGELQATGIIEEISEGNFAYIGGAETDNNAILLRQGSMNILQPLIDEGKINLVFDRYTEDWNPIIAKENMQDVLRNGEKVDAVIAANDGTAGGAIEALSDQGLAGSVPISGQDAELSAIKRIVDGTQSMTVYKPIHLLAEQAAEIAIKYANGESISTETNIDNGKINVPATLLEPIIVTKDNIDETIIKDGYLTSEEIYGQ</sequence>
<evidence type="ECO:0000256" key="1">
    <source>
        <dbReference type="ARBA" id="ARBA00004196"/>
    </source>
</evidence>
<name>A0A841RP41_9BACI</name>
<evidence type="ECO:0000256" key="2">
    <source>
        <dbReference type="ARBA" id="ARBA00022729"/>
    </source>
</evidence>